<comment type="caution">
    <text evidence="1">The sequence shown here is derived from an EMBL/GenBank/DDBJ whole genome shotgun (WGS) entry which is preliminary data.</text>
</comment>
<reference evidence="1" key="1">
    <citation type="submission" date="2020-04" db="EMBL/GenBank/DDBJ databases">
        <authorList>
            <person name="Alioto T."/>
            <person name="Alioto T."/>
            <person name="Gomez Garrido J."/>
        </authorList>
    </citation>
    <scope>NUCLEOTIDE SEQUENCE</scope>
    <source>
        <strain evidence="1">A484AB</strain>
    </source>
</reference>
<proteinExistence type="predicted"/>
<protein>
    <submittedName>
        <fullName evidence="1">Zinc finger MYM-type 1-like</fullName>
    </submittedName>
</protein>
<name>A0A6S7ICZ1_PARCT</name>
<dbReference type="PANTHER" id="PTHR46289:SF17">
    <property type="entry name" value="HAT C-TERMINAL DIMERISATION DOMAIN-CONTAINING PROTEIN"/>
    <property type="match status" value="1"/>
</dbReference>
<dbReference type="SUPFAM" id="SSF53098">
    <property type="entry name" value="Ribonuclease H-like"/>
    <property type="match status" value="1"/>
</dbReference>
<evidence type="ECO:0000313" key="1">
    <source>
        <dbReference type="EMBL" id="CAB4016674.1"/>
    </source>
</evidence>
<gene>
    <name evidence="1" type="ORF">PACLA_8A041308</name>
</gene>
<dbReference type="OrthoDB" id="10063306at2759"/>
<organism evidence="1 2">
    <name type="scientific">Paramuricea clavata</name>
    <name type="common">Red gorgonian</name>
    <name type="synonym">Violescent sea-whip</name>
    <dbReference type="NCBI Taxonomy" id="317549"/>
    <lineage>
        <taxon>Eukaryota</taxon>
        <taxon>Metazoa</taxon>
        <taxon>Cnidaria</taxon>
        <taxon>Anthozoa</taxon>
        <taxon>Octocorallia</taxon>
        <taxon>Malacalcyonacea</taxon>
        <taxon>Plexauridae</taxon>
        <taxon>Paramuricea</taxon>
    </lineage>
</organism>
<evidence type="ECO:0000313" key="2">
    <source>
        <dbReference type="Proteomes" id="UP001152795"/>
    </source>
</evidence>
<dbReference type="AlphaFoldDB" id="A0A6S7ICZ1"/>
<dbReference type="PANTHER" id="PTHR46289">
    <property type="entry name" value="52 KDA REPRESSOR OF THE INHIBITOR OF THE PROTEIN KINASE-LIKE PROTEIN-RELATED"/>
    <property type="match status" value="1"/>
</dbReference>
<dbReference type="EMBL" id="CACRXK020009213">
    <property type="protein sequence ID" value="CAB4016674.1"/>
    <property type="molecule type" value="Genomic_DNA"/>
</dbReference>
<keyword evidence="2" id="KW-1185">Reference proteome</keyword>
<dbReference type="InterPro" id="IPR052958">
    <property type="entry name" value="IFN-induced_PKR_regulator"/>
</dbReference>
<accession>A0A6S7ICZ1</accession>
<dbReference type="InterPro" id="IPR012337">
    <property type="entry name" value="RNaseH-like_sf"/>
</dbReference>
<dbReference type="Proteomes" id="UP001152795">
    <property type="component" value="Unassembled WGS sequence"/>
</dbReference>
<sequence>MARFQCYDTTASMSGAYNGAQTKFSEHLERSIPYITCMDHKANLCVEHCCQASLLIDKFFTTLQDLYNFLTKSTSRFGKLKDKIEELQEGLIMKNLSKTRWIGRAESIRAVWLSYEVLLDVLAEIENFQGSDRDARKTANDLLERIQSFDFYFCMLFTKSIMYKMKVVILEVQEIDYDILASLDAMCETRDEMLRIRNDDVGLDGIITAAVEKCSSFGIDVQYEFSKKHRPRRQPRRIDENADNRVIPHFNQHYRQEMFKVLDRLVSDINDAHHYTSDIVVPVSVLPNKIAKRTANQVEQLCATFPEDFQDPDALLAEMEVPLSRVKQRICEKLPDFLKKSVSFIQPLRRHISSH</sequence>